<dbReference type="InterPro" id="IPR053714">
    <property type="entry name" value="Iso_Racemase_Enz_sf"/>
</dbReference>
<dbReference type="eggNOG" id="COG3473">
    <property type="taxonomic scope" value="Bacteria"/>
</dbReference>
<proteinExistence type="predicted"/>
<dbReference type="PANTHER" id="PTHR40267">
    <property type="entry name" value="BLR3294 PROTEIN"/>
    <property type="match status" value="1"/>
</dbReference>
<evidence type="ECO:0000313" key="1">
    <source>
        <dbReference type="EMBL" id="EAU41677.1"/>
    </source>
</evidence>
<dbReference type="EMBL" id="AATP01000002">
    <property type="protein sequence ID" value="EAU41677.1"/>
    <property type="molecule type" value="Genomic_DNA"/>
</dbReference>
<dbReference type="InterPro" id="IPR026286">
    <property type="entry name" value="MaiA/AMDase"/>
</dbReference>
<dbReference type="Pfam" id="PF17645">
    <property type="entry name" value="Amdase"/>
    <property type="match status" value="1"/>
</dbReference>
<dbReference type="RefSeq" id="WP_007068050.1">
    <property type="nucleotide sequence ID" value="NZ_DS022272.1"/>
</dbReference>
<evidence type="ECO:0000313" key="2">
    <source>
        <dbReference type="Proteomes" id="UP000004310"/>
    </source>
</evidence>
<dbReference type="PIRSF" id="PIRSF015736">
    <property type="entry name" value="MI"/>
    <property type="match status" value="1"/>
</dbReference>
<dbReference type="Gene3D" id="3.40.50.12500">
    <property type="match status" value="1"/>
</dbReference>
<keyword evidence="2" id="KW-1185">Reference proteome</keyword>
<dbReference type="STRING" id="217511.GCA_001463845_02963"/>
<dbReference type="HOGENOM" id="CLU_068086_3_0_5"/>
<organism evidence="1 2">
    <name type="scientific">Fulvimarina pelagi HTCC2506</name>
    <dbReference type="NCBI Taxonomy" id="314231"/>
    <lineage>
        <taxon>Bacteria</taxon>
        <taxon>Pseudomonadati</taxon>
        <taxon>Pseudomonadota</taxon>
        <taxon>Alphaproteobacteria</taxon>
        <taxon>Hyphomicrobiales</taxon>
        <taxon>Aurantimonadaceae</taxon>
        <taxon>Fulvimarina</taxon>
    </lineage>
</organism>
<dbReference type="PANTHER" id="PTHR40267:SF1">
    <property type="entry name" value="BLR3294 PROTEIN"/>
    <property type="match status" value="1"/>
</dbReference>
<accession>Q0G404</accession>
<comment type="caution">
    <text evidence="1">The sequence shown here is derived from an EMBL/GenBank/DDBJ whole genome shotgun (WGS) entry which is preliminary data.</text>
</comment>
<dbReference type="AlphaFoldDB" id="Q0G404"/>
<sequence length="266" mass="27949">MWNECAVDASALRFEVEAPRRVGLVALSTDETSERDYARAFFGTGIELVVNRIAFANPVTHANLLAMADRLTDAASALLPGQLIDVLAFSCTSASVLIGDGVVDAALKTAKPGAAVVTPPLAVAKGLKALGARRISILTPYSFEVSRPMATYFEVKGFAVDRLTALEIEDDVAMARLKPDVIAELAANAISDNSDALFISCTALRSLDVVDQIEAAIGKPVITSNHAATWECLDLLGIQPASFAPGRLMRRSVGSACAGFPEVAAS</sequence>
<gene>
    <name evidence="1" type="ORF">FP2506_14629</name>
</gene>
<reference evidence="1 2" key="1">
    <citation type="journal article" date="2010" name="J. Bacteriol.">
        <title>Genome sequence of Fulvimarina pelagi HTCC2506T, a Mn(II)-oxidizing alphaproteobacterium possessing an aerobic anoxygenic photosynthetic gene cluster and Xanthorhodopsin.</title>
        <authorList>
            <person name="Kang I."/>
            <person name="Oh H.M."/>
            <person name="Lim S.I."/>
            <person name="Ferriera S."/>
            <person name="Giovannoni S.J."/>
            <person name="Cho J.C."/>
        </authorList>
    </citation>
    <scope>NUCLEOTIDE SEQUENCE [LARGE SCALE GENOMIC DNA]</scope>
    <source>
        <strain evidence="1 2">HTCC2506</strain>
    </source>
</reference>
<name>Q0G404_9HYPH</name>
<dbReference type="Proteomes" id="UP000004310">
    <property type="component" value="Unassembled WGS sequence"/>
</dbReference>
<protein>
    <submittedName>
        <fullName evidence="1">Hypothetical arylmalonate decarboxylase protein</fullName>
    </submittedName>
</protein>